<dbReference type="Gene3D" id="1.20.1250.20">
    <property type="entry name" value="MFS general substrate transporter like domains"/>
    <property type="match status" value="1"/>
</dbReference>
<evidence type="ECO:0000256" key="4">
    <source>
        <dbReference type="ARBA" id="ARBA00022475"/>
    </source>
</evidence>
<dbReference type="InterPro" id="IPR020846">
    <property type="entry name" value="MFS_dom"/>
</dbReference>
<accession>A0A1M7RBJ8</accession>
<feature type="transmembrane region" description="Helical" evidence="8">
    <location>
        <begin position="43"/>
        <end position="64"/>
    </location>
</feature>
<organism evidence="10 11">
    <name type="scientific">Cryptosporangium aurantiacum</name>
    <dbReference type="NCBI Taxonomy" id="134849"/>
    <lineage>
        <taxon>Bacteria</taxon>
        <taxon>Bacillati</taxon>
        <taxon>Actinomycetota</taxon>
        <taxon>Actinomycetes</taxon>
        <taxon>Cryptosporangiales</taxon>
        <taxon>Cryptosporangiaceae</taxon>
        <taxon>Cryptosporangium</taxon>
    </lineage>
</organism>
<dbReference type="GO" id="GO:0005886">
    <property type="term" value="C:plasma membrane"/>
    <property type="evidence" value="ECO:0007669"/>
    <property type="project" value="UniProtKB-SubCell"/>
</dbReference>
<dbReference type="Proteomes" id="UP000184440">
    <property type="component" value="Unassembled WGS sequence"/>
</dbReference>
<dbReference type="PANTHER" id="PTHR43271">
    <property type="entry name" value="BLL2771 PROTEIN"/>
    <property type="match status" value="1"/>
</dbReference>
<feature type="domain" description="Major facilitator superfamily (MFS) profile" evidence="9">
    <location>
        <begin position="1"/>
        <end position="137"/>
    </location>
</feature>
<evidence type="ECO:0000256" key="2">
    <source>
        <dbReference type="ARBA" id="ARBA00008335"/>
    </source>
</evidence>
<dbReference type="AlphaFoldDB" id="A0A1M7RBJ8"/>
<dbReference type="Pfam" id="PF07690">
    <property type="entry name" value="MFS_1"/>
    <property type="match status" value="1"/>
</dbReference>
<keyword evidence="5 8" id="KW-0812">Transmembrane</keyword>
<evidence type="ECO:0000313" key="10">
    <source>
        <dbReference type="EMBL" id="SHN43596.1"/>
    </source>
</evidence>
<evidence type="ECO:0000256" key="1">
    <source>
        <dbReference type="ARBA" id="ARBA00004651"/>
    </source>
</evidence>
<comment type="subcellular location">
    <subcellularLocation>
        <location evidence="1">Cell membrane</location>
        <topology evidence="1">Multi-pass membrane protein</topology>
    </subcellularLocation>
</comment>
<keyword evidence="6 8" id="KW-1133">Transmembrane helix</keyword>
<dbReference type="PROSITE" id="PS50850">
    <property type="entry name" value="MFS"/>
    <property type="match status" value="1"/>
</dbReference>
<evidence type="ECO:0000259" key="9">
    <source>
        <dbReference type="PROSITE" id="PS50850"/>
    </source>
</evidence>
<sequence length="174" mass="17789">MFLTYLAGTAASAIAGRLADRVGRPPVLAVSIGLMAVGLLLTLPPWLPTVALGLLVFTAGFFAAHSTASGWAPVVGSARPATASALYVFAYYAGSSVFGSVVGLGWHAGGWMLTVVLIEALVLLAAAASLVVTRRMRPHPKPAPAPALPAPALAADGLAAGRGERRRRRLTVTP</sequence>
<evidence type="ECO:0000313" key="11">
    <source>
        <dbReference type="Proteomes" id="UP000184440"/>
    </source>
</evidence>
<dbReference type="STRING" id="134849.SAMN05443668_109255"/>
<feature type="transmembrane region" description="Helical" evidence="8">
    <location>
        <begin position="85"/>
        <end position="105"/>
    </location>
</feature>
<proteinExistence type="inferred from homology"/>
<evidence type="ECO:0000256" key="6">
    <source>
        <dbReference type="ARBA" id="ARBA00022989"/>
    </source>
</evidence>
<dbReference type="PANTHER" id="PTHR43271:SF1">
    <property type="entry name" value="INNER MEMBRANE TRANSPORT PROTEIN YNFM"/>
    <property type="match status" value="1"/>
</dbReference>
<evidence type="ECO:0000256" key="5">
    <source>
        <dbReference type="ARBA" id="ARBA00022692"/>
    </source>
</evidence>
<dbReference type="GO" id="GO:0022857">
    <property type="term" value="F:transmembrane transporter activity"/>
    <property type="evidence" value="ECO:0007669"/>
    <property type="project" value="InterPro"/>
</dbReference>
<gene>
    <name evidence="10" type="ORF">SAMN05443668_109255</name>
</gene>
<reference evidence="10 11" key="1">
    <citation type="submission" date="2016-11" db="EMBL/GenBank/DDBJ databases">
        <authorList>
            <person name="Jaros S."/>
            <person name="Januszkiewicz K."/>
            <person name="Wedrychowicz H."/>
        </authorList>
    </citation>
    <scope>NUCLEOTIDE SEQUENCE [LARGE SCALE GENOMIC DNA]</scope>
    <source>
        <strain evidence="10 11">DSM 46144</strain>
    </source>
</reference>
<keyword evidence="11" id="KW-1185">Reference proteome</keyword>
<evidence type="ECO:0000256" key="8">
    <source>
        <dbReference type="SAM" id="Phobius"/>
    </source>
</evidence>
<name>A0A1M7RBJ8_9ACTN</name>
<comment type="similarity">
    <text evidence="2">Belongs to the major facilitator superfamily.</text>
</comment>
<evidence type="ECO:0000256" key="3">
    <source>
        <dbReference type="ARBA" id="ARBA00022448"/>
    </source>
</evidence>
<protein>
    <recommendedName>
        <fullName evidence="9">Major facilitator superfamily (MFS) profile domain-containing protein</fullName>
    </recommendedName>
</protein>
<keyword evidence="3" id="KW-0813">Transport</keyword>
<keyword evidence="4" id="KW-1003">Cell membrane</keyword>
<feature type="transmembrane region" description="Helical" evidence="8">
    <location>
        <begin position="111"/>
        <end position="132"/>
    </location>
</feature>
<evidence type="ECO:0000256" key="7">
    <source>
        <dbReference type="ARBA" id="ARBA00023136"/>
    </source>
</evidence>
<dbReference type="InterPro" id="IPR011701">
    <property type="entry name" value="MFS"/>
</dbReference>
<keyword evidence="7 8" id="KW-0472">Membrane</keyword>
<dbReference type="SUPFAM" id="SSF103473">
    <property type="entry name" value="MFS general substrate transporter"/>
    <property type="match status" value="1"/>
</dbReference>
<dbReference type="OrthoDB" id="63984at2"/>
<dbReference type="EMBL" id="FRCS01000009">
    <property type="protein sequence ID" value="SHN43596.1"/>
    <property type="molecule type" value="Genomic_DNA"/>
</dbReference>
<dbReference type="InterPro" id="IPR036259">
    <property type="entry name" value="MFS_trans_sf"/>
</dbReference>
<dbReference type="RefSeq" id="WP_073260853.1">
    <property type="nucleotide sequence ID" value="NZ_FRCS01000009.1"/>
</dbReference>